<protein>
    <submittedName>
        <fullName evidence="1">Uncharacterized protein</fullName>
    </submittedName>
</protein>
<accession>A0ACC1TL02</accession>
<evidence type="ECO:0000313" key="2">
    <source>
        <dbReference type="Proteomes" id="UP001163835"/>
    </source>
</evidence>
<organism evidence="1 2">
    <name type="scientific">Lentinula aff. lateritia</name>
    <dbReference type="NCBI Taxonomy" id="2804960"/>
    <lineage>
        <taxon>Eukaryota</taxon>
        <taxon>Fungi</taxon>
        <taxon>Dikarya</taxon>
        <taxon>Basidiomycota</taxon>
        <taxon>Agaricomycotina</taxon>
        <taxon>Agaricomycetes</taxon>
        <taxon>Agaricomycetidae</taxon>
        <taxon>Agaricales</taxon>
        <taxon>Marasmiineae</taxon>
        <taxon>Omphalotaceae</taxon>
        <taxon>Lentinula</taxon>
    </lineage>
</organism>
<dbReference type="Proteomes" id="UP001163835">
    <property type="component" value="Unassembled WGS sequence"/>
</dbReference>
<gene>
    <name evidence="1" type="ORF">F5876DRAFT_52133</name>
</gene>
<proteinExistence type="predicted"/>
<evidence type="ECO:0000313" key="1">
    <source>
        <dbReference type="EMBL" id="KAJ3805263.1"/>
    </source>
</evidence>
<feature type="non-terminal residue" evidence="1">
    <location>
        <position position="383"/>
    </location>
</feature>
<comment type="caution">
    <text evidence="1">The sequence shown here is derived from an EMBL/GenBank/DDBJ whole genome shotgun (WGS) entry which is preliminary data.</text>
</comment>
<sequence>MCTFASIAKQVFGYPDTPWSDFFLHKTLEPGGWWPRSIDDWVSIAARFVLNHDGPYPGDETWWGAETSYRFHVYRLDGNTYAISDSESAYGELTIATEKLLNPMFKLSAWYAEQRAWLLHCPFNASDWQETSTEISDIYEKGLKFVLTCGIPAYPKGLAMHGENLDPFEQFEVFKVDKSAKGLNEQYYYFIDQKNMLRRNFKTKISSTLLMNPAFNLPDWYKKHLKMAEKELQRRISGPVEYEFLPRLYGKPTSPFEHELDQWVSYSDSNLHLLFGNLEWEERHGLVHVTSLAHANIEPKTYPGLQRNSGTLKEVGRLVPRPIVIVVKINDKPVRALVDSGSLGDFMSTNLSDQLKVVKKYMPNPLPLNLGIQGSRSKIHCGT</sequence>
<dbReference type="EMBL" id="MU795637">
    <property type="protein sequence ID" value="KAJ3805263.1"/>
    <property type="molecule type" value="Genomic_DNA"/>
</dbReference>
<reference evidence="1" key="1">
    <citation type="submission" date="2022-09" db="EMBL/GenBank/DDBJ databases">
        <title>A Global Phylogenomic Analysis of the Shiitake Genus Lentinula.</title>
        <authorList>
            <consortium name="DOE Joint Genome Institute"/>
            <person name="Sierra-Patev S."/>
            <person name="Min B."/>
            <person name="Naranjo-Ortiz M."/>
            <person name="Looney B."/>
            <person name="Konkel Z."/>
            <person name="Slot J.C."/>
            <person name="Sakamoto Y."/>
            <person name="Steenwyk J.L."/>
            <person name="Rokas A."/>
            <person name="Carro J."/>
            <person name="Camarero S."/>
            <person name="Ferreira P."/>
            <person name="Molpeceres G."/>
            <person name="Ruiz-Duenas F.J."/>
            <person name="Serrano A."/>
            <person name="Henrissat B."/>
            <person name="Drula E."/>
            <person name="Hughes K.W."/>
            <person name="Mata J.L."/>
            <person name="Ishikawa N.K."/>
            <person name="Vargas-Isla R."/>
            <person name="Ushijima S."/>
            <person name="Smith C.A."/>
            <person name="Ahrendt S."/>
            <person name="Andreopoulos W."/>
            <person name="He G."/>
            <person name="Labutti K."/>
            <person name="Lipzen A."/>
            <person name="Ng V."/>
            <person name="Riley R."/>
            <person name="Sandor L."/>
            <person name="Barry K."/>
            <person name="Martinez A.T."/>
            <person name="Xiao Y."/>
            <person name="Gibbons J.G."/>
            <person name="Terashima K."/>
            <person name="Grigoriev I.V."/>
            <person name="Hibbett D.S."/>
        </authorList>
    </citation>
    <scope>NUCLEOTIDE SEQUENCE</scope>
    <source>
        <strain evidence="1">TMI1499</strain>
    </source>
</reference>
<keyword evidence="2" id="KW-1185">Reference proteome</keyword>
<name>A0ACC1TL02_9AGAR</name>